<dbReference type="GO" id="GO:0007166">
    <property type="term" value="P:cell surface receptor signaling pathway"/>
    <property type="evidence" value="ECO:0007669"/>
    <property type="project" value="InterPro"/>
</dbReference>
<keyword evidence="6" id="KW-0297">G-protein coupled receptor</keyword>
<dbReference type="InterPro" id="IPR017981">
    <property type="entry name" value="GPCR_2-like_7TM"/>
</dbReference>
<keyword evidence="4 11" id="KW-0812">Transmembrane</keyword>
<dbReference type="Gene3D" id="4.10.1240.10">
    <property type="entry name" value="GPCR, family 2, extracellular hormone receptor domain"/>
    <property type="match status" value="1"/>
</dbReference>
<evidence type="ECO:0008006" key="16">
    <source>
        <dbReference type="Google" id="ProtNLM"/>
    </source>
</evidence>
<dbReference type="AlphaFoldDB" id="A0AA88YP55"/>
<dbReference type="GO" id="GO:0017046">
    <property type="term" value="F:peptide hormone binding"/>
    <property type="evidence" value="ECO:0007669"/>
    <property type="project" value="TreeGrafter"/>
</dbReference>
<evidence type="ECO:0000256" key="2">
    <source>
        <dbReference type="ARBA" id="ARBA00005314"/>
    </source>
</evidence>
<dbReference type="PROSITE" id="PS50261">
    <property type="entry name" value="G_PROTEIN_RECEP_F2_4"/>
    <property type="match status" value="1"/>
</dbReference>
<dbReference type="SUPFAM" id="SSF111418">
    <property type="entry name" value="Hormone receptor domain"/>
    <property type="match status" value="1"/>
</dbReference>
<evidence type="ECO:0000256" key="5">
    <source>
        <dbReference type="ARBA" id="ARBA00022989"/>
    </source>
</evidence>
<dbReference type="GO" id="GO:0008528">
    <property type="term" value="F:G protein-coupled peptide receptor activity"/>
    <property type="evidence" value="ECO:0007669"/>
    <property type="project" value="TreeGrafter"/>
</dbReference>
<evidence type="ECO:0000256" key="6">
    <source>
        <dbReference type="ARBA" id="ARBA00023040"/>
    </source>
</evidence>
<dbReference type="InterPro" id="IPR000832">
    <property type="entry name" value="GPCR_2_secretin-like"/>
</dbReference>
<gene>
    <name evidence="14" type="ORF">FSP39_021763</name>
</gene>
<evidence type="ECO:0000256" key="3">
    <source>
        <dbReference type="ARBA" id="ARBA00022475"/>
    </source>
</evidence>
<keyword evidence="5 11" id="KW-1133">Transmembrane helix</keyword>
<dbReference type="InterPro" id="IPR050332">
    <property type="entry name" value="GPCR_2"/>
</dbReference>
<keyword evidence="8" id="KW-0675">Receptor</keyword>
<dbReference type="InterPro" id="IPR001879">
    <property type="entry name" value="GPCR_2_extracellular_dom"/>
</dbReference>
<dbReference type="GO" id="GO:0005886">
    <property type="term" value="C:plasma membrane"/>
    <property type="evidence" value="ECO:0007669"/>
    <property type="project" value="UniProtKB-SubCell"/>
</dbReference>
<feature type="non-terminal residue" evidence="14">
    <location>
        <position position="1"/>
    </location>
</feature>
<evidence type="ECO:0000256" key="11">
    <source>
        <dbReference type="SAM" id="Phobius"/>
    </source>
</evidence>
<dbReference type="PRINTS" id="PR00249">
    <property type="entry name" value="GPCRSECRETIN"/>
</dbReference>
<evidence type="ECO:0000313" key="14">
    <source>
        <dbReference type="EMBL" id="KAK3109042.1"/>
    </source>
</evidence>
<evidence type="ECO:0000259" key="12">
    <source>
        <dbReference type="PROSITE" id="PS50227"/>
    </source>
</evidence>
<name>A0AA88YP55_PINIB</name>
<evidence type="ECO:0000259" key="13">
    <source>
        <dbReference type="PROSITE" id="PS50261"/>
    </source>
</evidence>
<evidence type="ECO:0000313" key="15">
    <source>
        <dbReference type="Proteomes" id="UP001186944"/>
    </source>
</evidence>
<feature type="domain" description="G-protein coupled receptors family 2 profile 2" evidence="13">
    <location>
        <begin position="80"/>
        <end position="228"/>
    </location>
</feature>
<dbReference type="Pfam" id="PF02793">
    <property type="entry name" value="HRM"/>
    <property type="match status" value="1"/>
</dbReference>
<evidence type="ECO:0000256" key="10">
    <source>
        <dbReference type="ARBA" id="ARBA00023224"/>
    </source>
</evidence>
<feature type="transmembrane region" description="Helical" evidence="11">
    <location>
        <begin position="271"/>
        <end position="291"/>
    </location>
</feature>
<feature type="transmembrane region" description="Helical" evidence="11">
    <location>
        <begin position="206"/>
        <end position="226"/>
    </location>
</feature>
<keyword evidence="7 11" id="KW-0472">Membrane</keyword>
<protein>
    <recommendedName>
        <fullName evidence="16">Parathyroid hormone/parathyroid hormone-related peptide receptor</fullName>
    </recommendedName>
</protein>
<evidence type="ECO:0000256" key="7">
    <source>
        <dbReference type="ARBA" id="ARBA00023136"/>
    </source>
</evidence>
<organism evidence="14 15">
    <name type="scientific">Pinctada imbricata</name>
    <name type="common">Atlantic pearl-oyster</name>
    <name type="synonym">Pinctada martensii</name>
    <dbReference type="NCBI Taxonomy" id="66713"/>
    <lineage>
        <taxon>Eukaryota</taxon>
        <taxon>Metazoa</taxon>
        <taxon>Spiralia</taxon>
        <taxon>Lophotrochozoa</taxon>
        <taxon>Mollusca</taxon>
        <taxon>Bivalvia</taxon>
        <taxon>Autobranchia</taxon>
        <taxon>Pteriomorphia</taxon>
        <taxon>Pterioida</taxon>
        <taxon>Pterioidea</taxon>
        <taxon>Pteriidae</taxon>
        <taxon>Pinctada</taxon>
    </lineage>
</organism>
<reference evidence="14" key="1">
    <citation type="submission" date="2019-08" db="EMBL/GenBank/DDBJ databases">
        <title>The improved chromosome-level genome for the pearl oyster Pinctada fucata martensii using PacBio sequencing and Hi-C.</title>
        <authorList>
            <person name="Zheng Z."/>
        </authorList>
    </citation>
    <scope>NUCLEOTIDE SEQUENCE</scope>
    <source>
        <strain evidence="14">ZZ-2019</strain>
        <tissue evidence="14">Adductor muscle</tissue>
    </source>
</reference>
<keyword evidence="3" id="KW-1003">Cell membrane</keyword>
<dbReference type="InterPro" id="IPR036445">
    <property type="entry name" value="GPCR_2_extracell_dom_sf"/>
</dbReference>
<dbReference type="PANTHER" id="PTHR45620">
    <property type="entry name" value="PDF RECEPTOR-LIKE PROTEIN-RELATED"/>
    <property type="match status" value="1"/>
</dbReference>
<sequence length="399" mass="46244">GSFCDPIWDGVMCWNSAKENTVVKQRCPEYINGLMKKGVASKRCMENGSWFFSFTFNKTWTDYTDCLPKDSLMEEHLPRIRLMYNIGYGISLCTLVIAVFIMLCTRKLHSKSNTLHINLFLAFIFRASMSFLKETLFVNGIGLEKDLIQTPGQRIKFNEEGTHWECKLLYTVFIYTLSASLMWIFMEALYLYMLVYKTLFTERNGVLMYILIGWLGPLTFIIPWVVVRAKLEDELKLAKFIVVLWPLFGITYIIFSFFSTNELNAERDVPLLYAEMFYNSFQVLMTFKKLWNRYAMRRKDSFVYTRSAVLTSRQTSRHPFFNEASSEYSTHNRSFHSQGVKNDSLLLKSHKQKHNSCPIPCKVMNSSTSDFGSGGNSYQRQGTCAETNCTFLTIHKGGS</sequence>
<keyword evidence="15" id="KW-1185">Reference proteome</keyword>
<dbReference type="EMBL" id="VSWD01000001">
    <property type="protein sequence ID" value="KAK3109042.1"/>
    <property type="molecule type" value="Genomic_DNA"/>
</dbReference>
<proteinExistence type="inferred from homology"/>
<accession>A0AA88YP55</accession>
<feature type="domain" description="G-protein coupled receptors family 2 profile 1" evidence="12">
    <location>
        <begin position="1"/>
        <end position="70"/>
    </location>
</feature>
<dbReference type="PANTHER" id="PTHR45620:SF1">
    <property type="entry name" value="G-PROTEIN COUPLED RECEPTORS FAMILY 2 PROFILE 2 DOMAIN-CONTAINING PROTEIN"/>
    <property type="match status" value="1"/>
</dbReference>
<dbReference type="Gene3D" id="1.20.1070.10">
    <property type="entry name" value="Rhodopsin 7-helix transmembrane proteins"/>
    <property type="match status" value="2"/>
</dbReference>
<comment type="subcellular location">
    <subcellularLocation>
        <location evidence="1">Cell membrane</location>
        <topology evidence="1">Multi-pass membrane protein</topology>
    </subcellularLocation>
</comment>
<feature type="transmembrane region" description="Helical" evidence="11">
    <location>
        <begin position="168"/>
        <end position="186"/>
    </location>
</feature>
<evidence type="ECO:0000256" key="8">
    <source>
        <dbReference type="ARBA" id="ARBA00023170"/>
    </source>
</evidence>
<dbReference type="InterPro" id="IPR017983">
    <property type="entry name" value="GPCR_2_secretin-like_CS"/>
</dbReference>
<dbReference type="PROSITE" id="PS50227">
    <property type="entry name" value="G_PROTEIN_RECEP_F2_3"/>
    <property type="match status" value="1"/>
</dbReference>
<dbReference type="PROSITE" id="PS00649">
    <property type="entry name" value="G_PROTEIN_RECEP_F2_1"/>
    <property type="match status" value="1"/>
</dbReference>
<evidence type="ECO:0000256" key="4">
    <source>
        <dbReference type="ARBA" id="ARBA00022692"/>
    </source>
</evidence>
<comment type="similarity">
    <text evidence="2">Belongs to the G-protein coupled receptor 2 family.</text>
</comment>
<feature type="transmembrane region" description="Helical" evidence="11">
    <location>
        <begin position="82"/>
        <end position="103"/>
    </location>
</feature>
<dbReference type="Pfam" id="PF00002">
    <property type="entry name" value="7tm_2"/>
    <property type="match status" value="1"/>
</dbReference>
<comment type="caution">
    <text evidence="14">The sequence shown here is derived from an EMBL/GenBank/DDBJ whole genome shotgun (WGS) entry which is preliminary data.</text>
</comment>
<dbReference type="Proteomes" id="UP001186944">
    <property type="component" value="Unassembled WGS sequence"/>
</dbReference>
<evidence type="ECO:0000256" key="9">
    <source>
        <dbReference type="ARBA" id="ARBA00023180"/>
    </source>
</evidence>
<dbReference type="SMART" id="SM00008">
    <property type="entry name" value="HormR"/>
    <property type="match status" value="1"/>
</dbReference>
<evidence type="ECO:0000256" key="1">
    <source>
        <dbReference type="ARBA" id="ARBA00004651"/>
    </source>
</evidence>
<dbReference type="GO" id="GO:0007188">
    <property type="term" value="P:adenylate cyclase-modulating G protein-coupled receptor signaling pathway"/>
    <property type="evidence" value="ECO:0007669"/>
    <property type="project" value="TreeGrafter"/>
</dbReference>
<feature type="transmembrane region" description="Helical" evidence="11">
    <location>
        <begin position="238"/>
        <end position="259"/>
    </location>
</feature>
<keyword evidence="10" id="KW-0807">Transducer</keyword>
<keyword evidence="9" id="KW-0325">Glycoprotein</keyword>